<evidence type="ECO:0000259" key="3">
    <source>
        <dbReference type="Pfam" id="PF02591"/>
    </source>
</evidence>
<dbReference type="AlphaFoldDB" id="A0A0H5DPS9"/>
<keyword evidence="5" id="KW-1185">Reference proteome</keyword>
<evidence type="ECO:0000256" key="2">
    <source>
        <dbReference type="SAM" id="MobiDB-lite"/>
    </source>
</evidence>
<dbReference type="Gene3D" id="1.10.287.1490">
    <property type="match status" value="1"/>
</dbReference>
<feature type="domain" description="C4-type zinc ribbon" evidence="3">
    <location>
        <begin position="210"/>
        <end position="242"/>
    </location>
</feature>
<evidence type="ECO:0000313" key="4">
    <source>
        <dbReference type="EMBL" id="CRX38571.1"/>
    </source>
</evidence>
<organism evidence="4 5">
    <name type="scientific">Estrella lausannensis</name>
    <dbReference type="NCBI Taxonomy" id="483423"/>
    <lineage>
        <taxon>Bacteria</taxon>
        <taxon>Pseudomonadati</taxon>
        <taxon>Chlamydiota</taxon>
        <taxon>Chlamydiia</taxon>
        <taxon>Parachlamydiales</taxon>
        <taxon>Candidatus Criblamydiaceae</taxon>
        <taxon>Estrella</taxon>
    </lineage>
</organism>
<evidence type="ECO:0000256" key="1">
    <source>
        <dbReference type="SAM" id="Coils"/>
    </source>
</evidence>
<dbReference type="InterPro" id="IPR003743">
    <property type="entry name" value="Zf-RING_7"/>
</dbReference>
<accession>A0A0H5DPS9</accession>
<feature type="coiled-coil region" evidence="1">
    <location>
        <begin position="26"/>
        <end position="143"/>
    </location>
</feature>
<dbReference type="Proteomes" id="UP000220251">
    <property type="component" value="Unassembled WGS sequence"/>
</dbReference>
<dbReference type="NCBIfam" id="NF047363">
    <property type="entry name" value="Zn_ribbon_CdsZ"/>
    <property type="match status" value="1"/>
</dbReference>
<keyword evidence="1" id="KW-0175">Coiled coil</keyword>
<dbReference type="InterPro" id="IPR052376">
    <property type="entry name" value="Oxidative_Scav/Glycosyltrans"/>
</dbReference>
<name>A0A0H5DPS9_9BACT</name>
<protein>
    <recommendedName>
        <fullName evidence="3">C4-type zinc ribbon domain-containing protein</fullName>
    </recommendedName>
</protein>
<dbReference type="PANTHER" id="PTHR39082:SF1">
    <property type="entry name" value="SCAVENGER RECEPTOR CLASS A MEMBER 3"/>
    <property type="match status" value="1"/>
</dbReference>
<proteinExistence type="predicted"/>
<evidence type="ECO:0000313" key="5">
    <source>
        <dbReference type="Proteomes" id="UP000220251"/>
    </source>
</evidence>
<dbReference type="Pfam" id="PF02591">
    <property type="entry name" value="Zn_ribbon_9"/>
    <property type="match status" value="1"/>
</dbReference>
<dbReference type="EMBL" id="CWGJ01000012">
    <property type="protein sequence ID" value="CRX38571.1"/>
    <property type="molecule type" value="Genomic_DNA"/>
</dbReference>
<reference evidence="5" key="1">
    <citation type="submission" date="2015-06" db="EMBL/GenBank/DDBJ databases">
        <authorList>
            <person name="Bertelli C."/>
        </authorList>
    </citation>
    <scope>NUCLEOTIDE SEQUENCE [LARGE SCALE GENOMIC DNA]</scope>
    <source>
        <strain evidence="5">CRIB-30</strain>
    </source>
</reference>
<feature type="region of interest" description="Disordered" evidence="2">
    <location>
        <begin position="249"/>
        <end position="268"/>
    </location>
</feature>
<sequence length="268" mass="31021">MVKSQHAEAHKSINDALSLILDIQELDMQMIQLMRLKRERKREMENITAIKSDLSHQIKAKEGEVLELKTLIKIGEEELKEIQEKLKELENKQSSVKKVDEFNALSHEMSQVDKQRAAKEQNLSDLMDKLSQEEELLKNIKESLVSTVESSKVLESEIMTRIQEINKEGSLIKVKRDELVAEASPEVFSIYERLLQNKKDRVVVPIENRTCSGCHIQLTAQDENLVRKAERMIFCEHCSRILYWPQADDQDQAGAQGRGRRRRSRQTA</sequence>
<gene>
    <name evidence="4" type="ORF">ELAC_1230</name>
</gene>
<feature type="compositionally biased region" description="Basic residues" evidence="2">
    <location>
        <begin position="258"/>
        <end position="268"/>
    </location>
</feature>
<dbReference type="PANTHER" id="PTHR39082">
    <property type="entry name" value="PHOSPHOLIPASE C-BETA-2-RELATED"/>
    <property type="match status" value="1"/>
</dbReference>